<evidence type="ECO:0000256" key="5">
    <source>
        <dbReference type="ARBA" id="ARBA00022729"/>
    </source>
</evidence>
<feature type="transmembrane region" description="Helical" evidence="7">
    <location>
        <begin position="31"/>
        <end position="52"/>
    </location>
</feature>
<reference evidence="8" key="1">
    <citation type="journal article" date="2017" name="Nature">
        <title>The sunflower genome provides insights into oil metabolism, flowering and Asterid evolution.</title>
        <authorList>
            <person name="Badouin H."/>
            <person name="Gouzy J."/>
            <person name="Grassa C.J."/>
            <person name="Murat F."/>
            <person name="Staton S.E."/>
            <person name="Cottret L."/>
            <person name="Lelandais-Briere C."/>
            <person name="Owens G.L."/>
            <person name="Carrere S."/>
            <person name="Mayjonade B."/>
            <person name="Legrand L."/>
            <person name="Gill N."/>
            <person name="Kane N.C."/>
            <person name="Bowers J.E."/>
            <person name="Hubner S."/>
            <person name="Bellec A."/>
            <person name="Berard A."/>
            <person name="Berges H."/>
            <person name="Blanchet N."/>
            <person name="Boniface M.C."/>
            <person name="Brunel D."/>
            <person name="Catrice O."/>
            <person name="Chaidir N."/>
            <person name="Claudel C."/>
            <person name="Donnadieu C."/>
            <person name="Faraut T."/>
            <person name="Fievet G."/>
            <person name="Helmstetter N."/>
            <person name="King M."/>
            <person name="Knapp S.J."/>
            <person name="Lai Z."/>
            <person name="Le Paslier M.C."/>
            <person name="Lippi Y."/>
            <person name="Lorenzon L."/>
            <person name="Mandel J.R."/>
            <person name="Marage G."/>
            <person name="Marchand G."/>
            <person name="Marquand E."/>
            <person name="Bret-Mestries E."/>
            <person name="Morien E."/>
            <person name="Nambeesan S."/>
            <person name="Nguyen T."/>
            <person name="Pegot-Espagnet P."/>
            <person name="Pouilly N."/>
            <person name="Raftis F."/>
            <person name="Sallet E."/>
            <person name="Schiex T."/>
            <person name="Thomas J."/>
            <person name="Vandecasteele C."/>
            <person name="Vares D."/>
            <person name="Vear F."/>
            <person name="Vautrin S."/>
            <person name="Crespi M."/>
            <person name="Mangin B."/>
            <person name="Burke J.M."/>
            <person name="Salse J."/>
            <person name="Munos S."/>
            <person name="Vincourt P."/>
            <person name="Rieseberg L.H."/>
            <person name="Langlade N.B."/>
        </authorList>
    </citation>
    <scope>NUCLEOTIDE SEQUENCE</scope>
    <source>
        <tissue evidence="8">Leaves</tissue>
    </source>
</reference>
<keyword evidence="7" id="KW-0472">Membrane</keyword>
<organism evidence="8 9">
    <name type="scientific">Helianthus annuus</name>
    <name type="common">Common sunflower</name>
    <dbReference type="NCBI Taxonomy" id="4232"/>
    <lineage>
        <taxon>Eukaryota</taxon>
        <taxon>Viridiplantae</taxon>
        <taxon>Streptophyta</taxon>
        <taxon>Embryophyta</taxon>
        <taxon>Tracheophyta</taxon>
        <taxon>Spermatophyta</taxon>
        <taxon>Magnoliopsida</taxon>
        <taxon>eudicotyledons</taxon>
        <taxon>Gunneridae</taxon>
        <taxon>Pentapetalae</taxon>
        <taxon>asterids</taxon>
        <taxon>campanulids</taxon>
        <taxon>Asterales</taxon>
        <taxon>Asteraceae</taxon>
        <taxon>Asteroideae</taxon>
        <taxon>Heliantheae alliance</taxon>
        <taxon>Heliantheae</taxon>
        <taxon>Helianthus</taxon>
    </lineage>
</organism>
<name>A0A9K3GTM9_HELAN</name>
<reference evidence="8" key="2">
    <citation type="submission" date="2020-06" db="EMBL/GenBank/DDBJ databases">
        <title>Helianthus annuus Genome sequencing and assembly Release 2.</title>
        <authorList>
            <person name="Gouzy J."/>
            <person name="Langlade N."/>
            <person name="Munos S."/>
        </authorList>
    </citation>
    <scope>NUCLEOTIDE SEQUENCE</scope>
    <source>
        <tissue evidence="8">Leaves</tissue>
    </source>
</reference>
<gene>
    <name evidence="8" type="ORF">HanXRQr2_Chr17g0790811</name>
</gene>
<proteinExistence type="inferred from homology"/>
<dbReference type="InterPro" id="IPR010264">
    <property type="entry name" value="Self-incomp_S1"/>
</dbReference>
<dbReference type="PANTHER" id="PTHR31232">
    <property type="match status" value="1"/>
</dbReference>
<evidence type="ECO:0000256" key="6">
    <source>
        <dbReference type="RuleBase" id="RU367044"/>
    </source>
</evidence>
<dbReference type="Pfam" id="PF05938">
    <property type="entry name" value="Self-incomp_S1"/>
    <property type="match status" value="1"/>
</dbReference>
<comment type="caution">
    <text evidence="8">The sequence shown here is derived from an EMBL/GenBank/DDBJ whole genome shotgun (WGS) entry which is preliminary data.</text>
</comment>
<comment type="similarity">
    <text evidence="2 6">Belongs to the plant self-incompatibility (S1) protein family.</text>
</comment>
<evidence type="ECO:0000256" key="3">
    <source>
        <dbReference type="ARBA" id="ARBA00022471"/>
    </source>
</evidence>
<evidence type="ECO:0000256" key="4">
    <source>
        <dbReference type="ARBA" id="ARBA00022525"/>
    </source>
</evidence>
<evidence type="ECO:0000256" key="7">
    <source>
        <dbReference type="SAM" id="Phobius"/>
    </source>
</evidence>
<dbReference type="AlphaFoldDB" id="A0A9K3GTM9"/>
<dbReference type="EMBL" id="MNCJ02000332">
    <property type="protein sequence ID" value="KAF5754408.1"/>
    <property type="molecule type" value="Genomic_DNA"/>
</dbReference>
<keyword evidence="3 6" id="KW-0713">Self-incompatibility</keyword>
<dbReference type="Gramene" id="mRNA:HanXRQr2_Chr17g0790811">
    <property type="protein sequence ID" value="CDS:HanXRQr2_Chr17g0790811.1"/>
    <property type="gene ID" value="HanXRQr2_Chr17g0790811"/>
</dbReference>
<accession>A0A9K3GTM9</accession>
<keyword evidence="5" id="KW-0732">Signal</keyword>
<dbReference type="PANTHER" id="PTHR31232:SF172">
    <property type="entry name" value="S-PROTEIN HOMOLOG"/>
    <property type="match status" value="1"/>
</dbReference>
<dbReference type="GO" id="GO:0005576">
    <property type="term" value="C:extracellular region"/>
    <property type="evidence" value="ECO:0007669"/>
    <property type="project" value="UniProtKB-SubCell"/>
</dbReference>
<protein>
    <recommendedName>
        <fullName evidence="6">S-protein homolog</fullName>
    </recommendedName>
</protein>
<keyword evidence="9" id="KW-1185">Reference proteome</keyword>
<keyword evidence="7" id="KW-0812">Transmembrane</keyword>
<comment type="subcellular location">
    <subcellularLocation>
        <location evidence="1 6">Secreted</location>
    </subcellularLocation>
</comment>
<evidence type="ECO:0000256" key="1">
    <source>
        <dbReference type="ARBA" id="ARBA00004613"/>
    </source>
</evidence>
<evidence type="ECO:0000256" key="2">
    <source>
        <dbReference type="ARBA" id="ARBA00005581"/>
    </source>
</evidence>
<evidence type="ECO:0000313" key="9">
    <source>
        <dbReference type="Proteomes" id="UP000215914"/>
    </source>
</evidence>
<keyword evidence="4 6" id="KW-0964">Secreted</keyword>
<keyword evidence="7" id="KW-1133">Transmembrane helix</keyword>
<dbReference type="Proteomes" id="UP000215914">
    <property type="component" value="Unassembled WGS sequence"/>
</dbReference>
<evidence type="ECO:0000313" key="8">
    <source>
        <dbReference type="EMBL" id="KAF5754408.1"/>
    </source>
</evidence>
<sequence>MFTIKRIVYKTLLNVIVKVSWFLSSHAMHKFFPFLILLSLIVSITHGCFLTVPWSVYVLSNIPGDIVAHIKSGDDDLGNHTIPFKENYNWSFCSRGDHRTLFYAYFWWGSKFQTLDLFNKELENHCSLNKAGRQHCYWWVRPDGFFVSPLNNTFSDFYWKFIKPWG</sequence>
<dbReference type="GO" id="GO:0060320">
    <property type="term" value="P:rejection of self pollen"/>
    <property type="evidence" value="ECO:0007669"/>
    <property type="project" value="UniProtKB-KW"/>
</dbReference>